<name>A0ACB8V225_9EURO</name>
<dbReference type="EMBL" id="JALBCA010000030">
    <property type="protein sequence ID" value="KAI2388580.1"/>
    <property type="molecule type" value="Genomic_DNA"/>
</dbReference>
<proteinExistence type="predicted"/>
<gene>
    <name evidence="1" type="ORF">LOY88_002563</name>
</gene>
<accession>A0ACB8V225</accession>
<organism evidence="1">
    <name type="scientific">Ophidiomyces ophidiicola</name>
    <dbReference type="NCBI Taxonomy" id="1387563"/>
    <lineage>
        <taxon>Eukaryota</taxon>
        <taxon>Fungi</taxon>
        <taxon>Dikarya</taxon>
        <taxon>Ascomycota</taxon>
        <taxon>Pezizomycotina</taxon>
        <taxon>Eurotiomycetes</taxon>
        <taxon>Eurotiomycetidae</taxon>
        <taxon>Onygenales</taxon>
        <taxon>Onygenaceae</taxon>
        <taxon>Ophidiomyces</taxon>
    </lineage>
</organism>
<evidence type="ECO:0000313" key="1">
    <source>
        <dbReference type="EMBL" id="KAI2388580.1"/>
    </source>
</evidence>
<protein>
    <submittedName>
        <fullName evidence="1">Uncharacterized protein</fullName>
    </submittedName>
</protein>
<reference evidence="1" key="1">
    <citation type="journal article" date="2022" name="bioRxiv">
        <title>Population genetic analysis of Ophidiomyces ophidiicola, the causative agent of snake fungal disease, indicates recent introductions to the USA.</title>
        <authorList>
            <person name="Ladner J.T."/>
            <person name="Palmer J.M."/>
            <person name="Ettinger C.L."/>
            <person name="Stajich J.E."/>
            <person name="Farrell T.M."/>
            <person name="Glorioso B.M."/>
            <person name="Lawson B."/>
            <person name="Price S.J."/>
            <person name="Stengle A.G."/>
            <person name="Grear D.A."/>
            <person name="Lorch J.M."/>
        </authorList>
    </citation>
    <scope>NUCLEOTIDE SEQUENCE</scope>
    <source>
        <strain evidence="1">NWHC 24266-5</strain>
    </source>
</reference>
<comment type="caution">
    <text evidence="1">The sequence shown here is derived from an EMBL/GenBank/DDBJ whole genome shotgun (WGS) entry which is preliminary data.</text>
</comment>
<sequence length="571" mass="62996">MSSLKSSSLEGEIKPPHLSPSTSFPEEYNLDRIETSDSHDFVSPFQGHTRNDHRDMMRMGKDQEFVVRLRFRYLKILHPVQGPIDEITSKSAVENVSPGSSSESLNRARRHMGVYVGYRSQEQGLADGGIAGLFWSYLWTFIGFGFCMCSLAEMASMAPISGGQYHWVSEFASPSCQKALSYFTGWMSVLAWQAGAASGPFLAGTLVQGLIVINLPDYEPVRWHGTLLVCAMAFLIYVFNVWFAQAMPMLQNVLFVVHVLTFMVIIIVLWTLAPLNTPQTVFTAFTDRGGWPSMGLSLMVGQISAIYGSLTSDAAAHMAEEVRDASRQVPLAMAWGYFINCIMALILLVTYLFALPSVEDAIRNPSIFPFLYVFGNAVSPTVVTIITSLIFILVVSSNISFGAAASRQTFSFARDQGLPFAKWLAAVDKTKHLPTNAILFTCICTSLASLIYIGVEVAFNVIITLYVSALATTYVFSIGSVLYQRIYHPDKVPPARWSLGKIGGPIVNAIALLYALFAFFWSFWPNTRNVTAKTFNWGGVMFVIVAIASIIMYLAQGRKVYKAPVSTVAGR</sequence>